<evidence type="ECO:0000313" key="6">
    <source>
        <dbReference type="Proteomes" id="UP000015454"/>
    </source>
</evidence>
<evidence type="ECO:0000313" key="5">
    <source>
        <dbReference type="EMBL" id="EQA44815.1"/>
    </source>
</evidence>
<feature type="domain" description="HTH marR-type" evidence="4">
    <location>
        <begin position="5"/>
        <end position="137"/>
    </location>
</feature>
<dbReference type="InterPro" id="IPR036388">
    <property type="entry name" value="WH-like_DNA-bd_sf"/>
</dbReference>
<keyword evidence="2" id="KW-0238">DNA-binding</keyword>
<organism evidence="5 6">
    <name type="scientific">Leptospira broomii serovar Hurstbridge str. 5399</name>
    <dbReference type="NCBI Taxonomy" id="1049789"/>
    <lineage>
        <taxon>Bacteria</taxon>
        <taxon>Pseudomonadati</taxon>
        <taxon>Spirochaetota</taxon>
        <taxon>Spirochaetia</taxon>
        <taxon>Leptospirales</taxon>
        <taxon>Leptospiraceae</taxon>
        <taxon>Leptospira</taxon>
    </lineage>
</organism>
<dbReference type="Gene3D" id="1.10.10.10">
    <property type="entry name" value="Winged helix-like DNA-binding domain superfamily/Winged helix DNA-binding domain"/>
    <property type="match status" value="1"/>
</dbReference>
<evidence type="ECO:0000256" key="2">
    <source>
        <dbReference type="ARBA" id="ARBA00023125"/>
    </source>
</evidence>
<protein>
    <submittedName>
        <fullName evidence="5">MarR family protein</fullName>
    </submittedName>
</protein>
<dbReference type="InterPro" id="IPR000835">
    <property type="entry name" value="HTH_MarR-typ"/>
</dbReference>
<dbReference type="RefSeq" id="WP_010571895.1">
    <property type="nucleotide sequence ID" value="NZ_AHMO02000008.1"/>
</dbReference>
<dbReference type="InterPro" id="IPR036390">
    <property type="entry name" value="WH_DNA-bd_sf"/>
</dbReference>
<dbReference type="Proteomes" id="UP000015454">
    <property type="component" value="Unassembled WGS sequence"/>
</dbReference>
<sequence length="147" mass="17493">MLILEDQLGFNLNRVAILFRRELIRALKDYRLSPEQWQVLAMLWAKGPLTQRQIINVTLQDAPSTSKMIRRMIQNGYVDLVISEEDRRVTLIKLTKLGESYRKEVPRKLVNHFESLLKKYPQKNREILLFQLKELRKVLNDEMGEEQ</sequence>
<dbReference type="SUPFAM" id="SSF46785">
    <property type="entry name" value="Winged helix' DNA-binding domain"/>
    <property type="match status" value="1"/>
</dbReference>
<dbReference type="OrthoDB" id="9799663at2"/>
<proteinExistence type="predicted"/>
<dbReference type="GO" id="GO:0003700">
    <property type="term" value="F:DNA-binding transcription factor activity"/>
    <property type="evidence" value="ECO:0007669"/>
    <property type="project" value="InterPro"/>
</dbReference>
<dbReference type="PANTHER" id="PTHR42756:SF1">
    <property type="entry name" value="TRANSCRIPTIONAL REPRESSOR OF EMRAB OPERON"/>
    <property type="match status" value="1"/>
</dbReference>
<evidence type="ECO:0000256" key="3">
    <source>
        <dbReference type="ARBA" id="ARBA00023163"/>
    </source>
</evidence>
<dbReference type="SMART" id="SM00347">
    <property type="entry name" value="HTH_MARR"/>
    <property type="match status" value="1"/>
</dbReference>
<keyword evidence="1" id="KW-0805">Transcription regulation</keyword>
<evidence type="ECO:0000259" key="4">
    <source>
        <dbReference type="PROSITE" id="PS50995"/>
    </source>
</evidence>
<dbReference type="EMBL" id="AHMO02000008">
    <property type="protein sequence ID" value="EQA44815.1"/>
    <property type="molecule type" value="Genomic_DNA"/>
</dbReference>
<dbReference type="PROSITE" id="PS50995">
    <property type="entry name" value="HTH_MARR_2"/>
    <property type="match status" value="1"/>
</dbReference>
<keyword evidence="6" id="KW-1185">Reference proteome</keyword>
<name>T0F0Y6_9LEPT</name>
<dbReference type="AlphaFoldDB" id="T0F0Y6"/>
<dbReference type="Pfam" id="PF12802">
    <property type="entry name" value="MarR_2"/>
    <property type="match status" value="1"/>
</dbReference>
<evidence type="ECO:0000256" key="1">
    <source>
        <dbReference type="ARBA" id="ARBA00023015"/>
    </source>
</evidence>
<dbReference type="PANTHER" id="PTHR42756">
    <property type="entry name" value="TRANSCRIPTIONAL REGULATOR, MARR"/>
    <property type="match status" value="1"/>
</dbReference>
<dbReference type="STRING" id="1049789.LEP1GSC050_3803"/>
<accession>T0F0Y6</accession>
<keyword evidence="3" id="KW-0804">Transcription</keyword>
<dbReference type="GO" id="GO:0003677">
    <property type="term" value="F:DNA binding"/>
    <property type="evidence" value="ECO:0007669"/>
    <property type="project" value="UniProtKB-KW"/>
</dbReference>
<reference evidence="5" key="1">
    <citation type="submission" date="2013-05" db="EMBL/GenBank/DDBJ databases">
        <authorList>
            <person name="Harkins D.M."/>
            <person name="Durkin A.S."/>
            <person name="Brinkac L.M."/>
            <person name="Haft D.H."/>
            <person name="Selengut J.D."/>
            <person name="Sanka R."/>
            <person name="DePew J."/>
            <person name="Purushe J."/>
            <person name="Hartskeerl R.A."/>
            <person name="Ahmed A."/>
            <person name="van der Linden H."/>
            <person name="Goris M.G.A."/>
            <person name="Vinetz J.M."/>
            <person name="Sutton G.G."/>
            <person name="Nierman W.C."/>
            <person name="Fouts D.E."/>
        </authorList>
    </citation>
    <scope>NUCLEOTIDE SEQUENCE [LARGE SCALE GENOMIC DNA]</scope>
    <source>
        <strain evidence="5">5399</strain>
    </source>
</reference>
<gene>
    <name evidence="5" type="ORF">LEP1GSC050_3803</name>
</gene>
<comment type="caution">
    <text evidence="5">The sequence shown here is derived from an EMBL/GenBank/DDBJ whole genome shotgun (WGS) entry which is preliminary data.</text>
</comment>